<dbReference type="InterPro" id="IPR045767">
    <property type="entry name" value="DUF6134"/>
</dbReference>
<feature type="signal peptide" evidence="1">
    <location>
        <begin position="1"/>
        <end position="26"/>
    </location>
</feature>
<organism evidence="2 3">
    <name type="scientific">Chitinophaga caseinilytica</name>
    <dbReference type="NCBI Taxonomy" id="2267521"/>
    <lineage>
        <taxon>Bacteria</taxon>
        <taxon>Pseudomonadati</taxon>
        <taxon>Bacteroidota</taxon>
        <taxon>Chitinophagia</taxon>
        <taxon>Chitinophagales</taxon>
        <taxon>Chitinophagaceae</taxon>
        <taxon>Chitinophaga</taxon>
    </lineage>
</organism>
<protein>
    <submittedName>
        <fullName evidence="2">DUF6134 family protein</fullName>
    </submittedName>
</protein>
<keyword evidence="3" id="KW-1185">Reference proteome</keyword>
<dbReference type="EMBL" id="CP150096">
    <property type="protein sequence ID" value="WZN48004.1"/>
    <property type="molecule type" value="Genomic_DNA"/>
</dbReference>
<dbReference type="RefSeq" id="WP_341842610.1">
    <property type="nucleotide sequence ID" value="NZ_CP149792.1"/>
</dbReference>
<dbReference type="Pfam" id="PF19630">
    <property type="entry name" value="DUF6134"/>
    <property type="match status" value="1"/>
</dbReference>
<name>A0ABZ2ZBZ0_9BACT</name>
<evidence type="ECO:0000256" key="1">
    <source>
        <dbReference type="SAM" id="SignalP"/>
    </source>
</evidence>
<evidence type="ECO:0000313" key="3">
    <source>
        <dbReference type="Proteomes" id="UP001449657"/>
    </source>
</evidence>
<accession>A0ABZ2ZBZ0</accession>
<feature type="chain" id="PRO_5046685382" evidence="1">
    <location>
        <begin position="27"/>
        <end position="197"/>
    </location>
</feature>
<sequence>MNLSCPFNRIATIVLAPVFFLTTAFQNPHSYVYDIYFGNNPIGTVTVRQQQTPEGRTITMQSRVQSKLMARMEVDITTAYHQNVLHESIAVRKGGEPLTSVKRNGKTYVIVHKGETRHLASDGILYCVGDLYFSEPEAIHAVFSETLGKELILRHLGNHNYELQLPEGKRNVYHYDKGKCTEVEVNHALGKARFVLR</sequence>
<evidence type="ECO:0000313" key="2">
    <source>
        <dbReference type="EMBL" id="WZN48004.1"/>
    </source>
</evidence>
<keyword evidence="1" id="KW-0732">Signal</keyword>
<dbReference type="Proteomes" id="UP001449657">
    <property type="component" value="Chromosome"/>
</dbReference>
<proteinExistence type="predicted"/>
<gene>
    <name evidence="2" type="ORF">WJU22_07435</name>
</gene>
<reference evidence="2 3" key="1">
    <citation type="submission" date="2024-03" db="EMBL/GenBank/DDBJ databases">
        <title>Chitinophaga caseinilytica sp. nov., a casein hydrolysing bacterium isolated from forest soil.</title>
        <authorList>
            <person name="Lee D.S."/>
            <person name="Han D.M."/>
            <person name="Baek J.H."/>
            <person name="Choi D.G."/>
            <person name="Jeon J.H."/>
            <person name="Jeon C.O."/>
        </authorList>
    </citation>
    <scope>NUCLEOTIDE SEQUENCE [LARGE SCALE GENOMIC DNA]</scope>
    <source>
        <strain evidence="2 3">KACC 19118</strain>
    </source>
</reference>